<evidence type="ECO:0000256" key="2">
    <source>
        <dbReference type="ARBA" id="ARBA00023004"/>
    </source>
</evidence>
<dbReference type="EMBL" id="ACXX02000007">
    <property type="protein sequence ID" value="EGD47626.1"/>
    <property type="molecule type" value="Genomic_DNA"/>
</dbReference>
<evidence type="ECO:0000313" key="5">
    <source>
        <dbReference type="EMBL" id="EGD47626.1"/>
    </source>
</evidence>
<feature type="domain" description="4Fe-4S ferredoxin-type" evidence="4">
    <location>
        <begin position="199"/>
        <end position="229"/>
    </location>
</feature>
<gene>
    <name evidence="5" type="ORF">Cpap_1820</name>
</gene>
<reference evidence="5" key="2">
    <citation type="submission" date="2011-01" db="EMBL/GenBank/DDBJ databases">
        <title>The Non-contiguous Finished genome of Clostridium papyrosolvens.</title>
        <authorList>
            <person name="Lucas S."/>
            <person name="Copeland A."/>
            <person name="Lapidus A."/>
            <person name="Cheng J.-F."/>
            <person name="Goodwin L."/>
            <person name="Pitluck S."/>
            <person name="Misra M."/>
            <person name="Chertkov O."/>
            <person name="Detter J.C."/>
            <person name="Han C."/>
            <person name="Tapia R."/>
            <person name="Land M."/>
            <person name="Hauser L."/>
            <person name="Kyrpides N."/>
            <person name="Ivanova N."/>
            <person name="Pagani I."/>
            <person name="Mouttaki H."/>
            <person name="He Z."/>
            <person name="Zhou J."/>
            <person name="Hemme C.L."/>
            <person name="Woyke T."/>
        </authorList>
    </citation>
    <scope>NUCLEOTIDE SEQUENCE [LARGE SCALE GENOMIC DNA]</scope>
    <source>
        <strain evidence="5">DSM 2782</strain>
    </source>
</reference>
<dbReference type="NCBIfam" id="NF038196">
    <property type="entry name" value="ferrodoxin_EFR1"/>
    <property type="match status" value="1"/>
</dbReference>
<dbReference type="InterPro" id="IPR047964">
    <property type="entry name" value="EFR1-like"/>
</dbReference>
<dbReference type="GO" id="GO:0051536">
    <property type="term" value="F:iron-sulfur cluster binding"/>
    <property type="evidence" value="ECO:0007669"/>
    <property type="project" value="UniProtKB-KW"/>
</dbReference>
<dbReference type="SUPFAM" id="SSF54862">
    <property type="entry name" value="4Fe-4S ferredoxins"/>
    <property type="match status" value="1"/>
</dbReference>
<keyword evidence="1" id="KW-0479">Metal-binding</keyword>
<dbReference type="InterPro" id="IPR029039">
    <property type="entry name" value="Flavoprotein-like_sf"/>
</dbReference>
<dbReference type="InterPro" id="IPR017896">
    <property type="entry name" value="4Fe4S_Fe-S-bd"/>
</dbReference>
<evidence type="ECO:0000256" key="3">
    <source>
        <dbReference type="ARBA" id="ARBA00023014"/>
    </source>
</evidence>
<evidence type="ECO:0000259" key="4">
    <source>
        <dbReference type="PROSITE" id="PS51379"/>
    </source>
</evidence>
<dbReference type="OrthoDB" id="9813995at2"/>
<dbReference type="SUPFAM" id="SSF52218">
    <property type="entry name" value="Flavoproteins"/>
    <property type="match status" value="1"/>
</dbReference>
<name>F1TDI8_9FIRM</name>
<reference evidence="5" key="1">
    <citation type="submission" date="2009-07" db="EMBL/GenBank/DDBJ databases">
        <authorList>
            <consortium name="US DOE Joint Genome Institute (JGI-PGF)"/>
            <person name="Lucas S."/>
            <person name="Copeland A."/>
            <person name="Lapidus A."/>
            <person name="Glavina del Rio T."/>
            <person name="Tice H."/>
            <person name="Bruce D."/>
            <person name="Goodwin L."/>
            <person name="Pitluck S."/>
            <person name="Larimer F."/>
            <person name="Land M.L."/>
            <person name="Mouttaki H."/>
            <person name="He Z."/>
            <person name="Zhou J."/>
            <person name="Hemme C.L."/>
        </authorList>
    </citation>
    <scope>NUCLEOTIDE SEQUENCE</scope>
    <source>
        <strain evidence="5">DSM 2782</strain>
    </source>
</reference>
<accession>F1TDI8</accession>
<dbReference type="Gene3D" id="3.40.50.360">
    <property type="match status" value="1"/>
</dbReference>
<keyword evidence="6" id="KW-1185">Reference proteome</keyword>
<dbReference type="GO" id="GO:0046872">
    <property type="term" value="F:metal ion binding"/>
    <property type="evidence" value="ECO:0007669"/>
    <property type="project" value="UniProtKB-KW"/>
</dbReference>
<dbReference type="Proteomes" id="UP000003860">
    <property type="component" value="Unassembled WGS sequence"/>
</dbReference>
<protein>
    <submittedName>
        <fullName evidence="5">4Fe-4S ferredoxin, iron-sulfur binding</fullName>
    </submittedName>
</protein>
<dbReference type="AlphaFoldDB" id="F1TDI8"/>
<evidence type="ECO:0000256" key="1">
    <source>
        <dbReference type="ARBA" id="ARBA00022723"/>
    </source>
</evidence>
<proteinExistence type="predicted"/>
<keyword evidence="2" id="KW-0408">Iron</keyword>
<keyword evidence="3" id="KW-0411">Iron-sulfur</keyword>
<organism evidence="5 6">
    <name type="scientific">Ruminiclostridium papyrosolvens DSM 2782</name>
    <dbReference type="NCBI Taxonomy" id="588581"/>
    <lineage>
        <taxon>Bacteria</taxon>
        <taxon>Bacillati</taxon>
        <taxon>Bacillota</taxon>
        <taxon>Clostridia</taxon>
        <taxon>Eubacteriales</taxon>
        <taxon>Oscillospiraceae</taxon>
        <taxon>Ruminiclostridium</taxon>
    </lineage>
</organism>
<dbReference type="InterPro" id="IPR017900">
    <property type="entry name" value="4Fe4S_Fe_S_CS"/>
</dbReference>
<sequence length="275" mass="31049">MKLSTFYFSGTGNTEWAVREFERIIAEGGHDVDSISIDGVDARKPSFLVEIVRNSDFIGFANPIYGGNIPPVMRVFISNVIKALADEAEWAKPVYIINTFAYINGFGPFCAGKLLKNTGFRLISYVNIQICNNISTPNLKVKKITQEKLNKRKLLAVEELQKAAGMLFAGKPYITGRGLYLIPNILIRKISKKAIADNYKVFCVEKNSCERCMLCVDKCPTKSIEYKDDSFRFLPTCTACMRCYNNCPTYSILFNGKFADPNIYERYRGPDVVQN</sequence>
<dbReference type="eggNOG" id="COG1145">
    <property type="taxonomic scope" value="Bacteria"/>
</dbReference>
<dbReference type="STRING" id="588581.Cpap_1820"/>
<dbReference type="PROSITE" id="PS00198">
    <property type="entry name" value="4FE4S_FER_1"/>
    <property type="match status" value="1"/>
</dbReference>
<dbReference type="Gene3D" id="3.30.70.20">
    <property type="match status" value="1"/>
</dbReference>
<evidence type="ECO:0000313" key="6">
    <source>
        <dbReference type="Proteomes" id="UP000003860"/>
    </source>
</evidence>
<dbReference type="eggNOG" id="COG0716">
    <property type="taxonomic scope" value="Bacteria"/>
</dbReference>
<comment type="caution">
    <text evidence="5">The sequence shown here is derived from an EMBL/GenBank/DDBJ whole genome shotgun (WGS) entry which is preliminary data.</text>
</comment>
<dbReference type="PROSITE" id="PS51379">
    <property type="entry name" value="4FE4S_FER_2"/>
    <property type="match status" value="1"/>
</dbReference>
<dbReference type="RefSeq" id="WP_004619581.1">
    <property type="nucleotide sequence ID" value="NZ_ACXX02000007.1"/>
</dbReference>